<evidence type="ECO:0008006" key="3">
    <source>
        <dbReference type="Google" id="ProtNLM"/>
    </source>
</evidence>
<dbReference type="AlphaFoldDB" id="A0A1F6MRL2"/>
<dbReference type="SUPFAM" id="SSF52540">
    <property type="entry name" value="P-loop containing nucleoside triphosphate hydrolases"/>
    <property type="match status" value="1"/>
</dbReference>
<dbReference type="InterPro" id="IPR027417">
    <property type="entry name" value="P-loop_NTPase"/>
</dbReference>
<comment type="caution">
    <text evidence="1">The sequence shown here is derived from an EMBL/GenBank/DDBJ whole genome shotgun (WGS) entry which is preliminary data.</text>
</comment>
<accession>A0A1F6MRL2</accession>
<gene>
    <name evidence="1" type="ORF">A3G00_03020</name>
</gene>
<evidence type="ECO:0000313" key="1">
    <source>
        <dbReference type="EMBL" id="OGH74160.1"/>
    </source>
</evidence>
<dbReference type="PANTHER" id="PTHR41930:SF1">
    <property type="entry name" value="DEPHOSPHO-COA KINASE"/>
    <property type="match status" value="1"/>
</dbReference>
<dbReference type="Proteomes" id="UP000178347">
    <property type="component" value="Unassembled WGS sequence"/>
</dbReference>
<name>A0A1F6MRL2_9BACT</name>
<proteinExistence type="predicted"/>
<dbReference type="STRING" id="1798692.A3G00_03020"/>
<dbReference type="Gene3D" id="3.40.50.300">
    <property type="entry name" value="P-loop containing nucleotide triphosphate hydrolases"/>
    <property type="match status" value="1"/>
</dbReference>
<organism evidence="1 2">
    <name type="scientific">Candidatus Magasanikbacteria bacterium RIFCSPLOWO2_12_FULL_43_12</name>
    <dbReference type="NCBI Taxonomy" id="1798692"/>
    <lineage>
        <taxon>Bacteria</taxon>
        <taxon>Candidatus Magasanikiibacteriota</taxon>
    </lineage>
</organism>
<protein>
    <recommendedName>
        <fullName evidence="3">Dephospho-CoA kinase</fullName>
    </recommendedName>
</protein>
<dbReference type="EMBL" id="MFQN01000026">
    <property type="protein sequence ID" value="OGH74160.1"/>
    <property type="molecule type" value="Genomic_DNA"/>
</dbReference>
<sequence length="185" mass="21057">MTNNKKHIFVFVGMAGSGKNTCTNYLHTKYAADIFSFTTMLKDVISRFYLEFNRDNLIKLSEAVRAIFGEDLLAKTMAKDVENASSNMIAIDNARRLADIKYLSQLPGFVLIEIAADMKTRFERISKRGEKTSDAQTFEQFVAEHQRPTELSIFDLAKHATEHINNDGNSEQLYAQVDELVKKYS</sequence>
<reference evidence="1 2" key="1">
    <citation type="journal article" date="2016" name="Nat. Commun.">
        <title>Thousands of microbial genomes shed light on interconnected biogeochemical processes in an aquifer system.</title>
        <authorList>
            <person name="Anantharaman K."/>
            <person name="Brown C.T."/>
            <person name="Hug L.A."/>
            <person name="Sharon I."/>
            <person name="Castelle C.J."/>
            <person name="Probst A.J."/>
            <person name="Thomas B.C."/>
            <person name="Singh A."/>
            <person name="Wilkins M.J."/>
            <person name="Karaoz U."/>
            <person name="Brodie E.L."/>
            <person name="Williams K.H."/>
            <person name="Hubbard S.S."/>
            <person name="Banfield J.F."/>
        </authorList>
    </citation>
    <scope>NUCLEOTIDE SEQUENCE [LARGE SCALE GENOMIC DNA]</scope>
</reference>
<dbReference type="PANTHER" id="PTHR41930">
    <property type="entry name" value="UPF0200 PROTEIN MJ1399"/>
    <property type="match status" value="1"/>
</dbReference>
<evidence type="ECO:0000313" key="2">
    <source>
        <dbReference type="Proteomes" id="UP000178347"/>
    </source>
</evidence>